<name>A0A166A0Y3_EXIGL</name>
<dbReference type="PROSITE" id="PS50181">
    <property type="entry name" value="FBOX"/>
    <property type="match status" value="1"/>
</dbReference>
<reference evidence="2 3" key="1">
    <citation type="journal article" date="2016" name="Mol. Biol. Evol.">
        <title>Comparative Genomics of Early-Diverging Mushroom-Forming Fungi Provides Insights into the Origins of Lignocellulose Decay Capabilities.</title>
        <authorList>
            <person name="Nagy L.G."/>
            <person name="Riley R."/>
            <person name="Tritt A."/>
            <person name="Adam C."/>
            <person name="Daum C."/>
            <person name="Floudas D."/>
            <person name="Sun H."/>
            <person name="Yadav J.S."/>
            <person name="Pangilinan J."/>
            <person name="Larsson K.H."/>
            <person name="Matsuura K."/>
            <person name="Barry K."/>
            <person name="Labutti K."/>
            <person name="Kuo R."/>
            <person name="Ohm R.A."/>
            <person name="Bhattacharya S.S."/>
            <person name="Shirouzu T."/>
            <person name="Yoshinaga Y."/>
            <person name="Martin F.M."/>
            <person name="Grigoriev I.V."/>
            <person name="Hibbett D.S."/>
        </authorList>
    </citation>
    <scope>NUCLEOTIDE SEQUENCE [LARGE SCALE GENOMIC DNA]</scope>
    <source>
        <strain evidence="2 3">HHB12029</strain>
    </source>
</reference>
<dbReference type="InterPro" id="IPR032675">
    <property type="entry name" value="LRR_dom_sf"/>
</dbReference>
<evidence type="ECO:0000259" key="1">
    <source>
        <dbReference type="PROSITE" id="PS50181"/>
    </source>
</evidence>
<accession>A0A166A0Y3</accession>
<dbReference type="InParanoid" id="A0A166A0Y3"/>
<keyword evidence="3" id="KW-1185">Reference proteome</keyword>
<dbReference type="Gene3D" id="1.20.1280.50">
    <property type="match status" value="1"/>
</dbReference>
<gene>
    <name evidence="2" type="ORF">EXIGLDRAFT_723637</name>
</gene>
<feature type="domain" description="F-box" evidence="1">
    <location>
        <begin position="17"/>
        <end position="71"/>
    </location>
</feature>
<dbReference type="InterPro" id="IPR001810">
    <property type="entry name" value="F-box_dom"/>
</dbReference>
<dbReference type="Proteomes" id="UP000077266">
    <property type="component" value="Unassembled WGS sequence"/>
</dbReference>
<dbReference type="OrthoDB" id="2269034at2759"/>
<feature type="non-terminal residue" evidence="2">
    <location>
        <position position="1"/>
    </location>
</feature>
<dbReference type="SUPFAM" id="SSF52047">
    <property type="entry name" value="RNI-like"/>
    <property type="match status" value="1"/>
</dbReference>
<dbReference type="AlphaFoldDB" id="A0A166A0Y3"/>
<dbReference type="InterPro" id="IPR036047">
    <property type="entry name" value="F-box-like_dom_sf"/>
</dbReference>
<dbReference type="EMBL" id="KV426122">
    <property type="protein sequence ID" value="KZV87559.1"/>
    <property type="molecule type" value="Genomic_DNA"/>
</dbReference>
<dbReference type="Gene3D" id="3.80.10.10">
    <property type="entry name" value="Ribonuclease Inhibitor"/>
    <property type="match status" value="1"/>
</dbReference>
<evidence type="ECO:0000313" key="2">
    <source>
        <dbReference type="EMBL" id="KZV87559.1"/>
    </source>
</evidence>
<sequence>TTVGALPGLDTIPASMATSFDVLPTELIAQIFDEAVMPEQWDSKYTLRDLSIVCRRWRDVAYDTPGLWRYISINLDFIVDAASEARCRAYLETFVPRAKGRVSLDVFTSFECNTYRASIWLELRRLVGSVCWSFRLEAQEDAPQITAYACLDQLQVAPQLEVLCLDYRVEIPAEFSQWTLPRAPKLRELVWKTSYTMFRWPSNIETFPLLRSICVWAQMCDELDDKVQVAEIFSRCPHLVTLDLNLDGDFRSASPIRLELGSLRTLSLSGGESVSLMSTIRLPNLENAAISSIAPSDIPTLFGGPLAMATTLVVRLCHPALDGALARSLVYGLRLQHLRLDP</sequence>
<feature type="non-terminal residue" evidence="2">
    <location>
        <position position="342"/>
    </location>
</feature>
<protein>
    <recommendedName>
        <fullName evidence="1">F-box domain-containing protein</fullName>
    </recommendedName>
</protein>
<dbReference type="Pfam" id="PF12937">
    <property type="entry name" value="F-box-like"/>
    <property type="match status" value="1"/>
</dbReference>
<proteinExistence type="predicted"/>
<dbReference type="SUPFAM" id="SSF81383">
    <property type="entry name" value="F-box domain"/>
    <property type="match status" value="1"/>
</dbReference>
<evidence type="ECO:0000313" key="3">
    <source>
        <dbReference type="Proteomes" id="UP000077266"/>
    </source>
</evidence>
<organism evidence="2 3">
    <name type="scientific">Exidia glandulosa HHB12029</name>
    <dbReference type="NCBI Taxonomy" id="1314781"/>
    <lineage>
        <taxon>Eukaryota</taxon>
        <taxon>Fungi</taxon>
        <taxon>Dikarya</taxon>
        <taxon>Basidiomycota</taxon>
        <taxon>Agaricomycotina</taxon>
        <taxon>Agaricomycetes</taxon>
        <taxon>Auriculariales</taxon>
        <taxon>Exidiaceae</taxon>
        <taxon>Exidia</taxon>
    </lineage>
</organism>